<evidence type="ECO:0000259" key="8">
    <source>
        <dbReference type="PROSITE" id="PS51935"/>
    </source>
</evidence>
<evidence type="ECO:0000256" key="4">
    <source>
        <dbReference type="ARBA" id="ARBA00022807"/>
    </source>
</evidence>
<dbReference type="Gene3D" id="3.90.1720.10">
    <property type="entry name" value="endopeptidase domain like (from Nostoc punctiforme)"/>
    <property type="match status" value="1"/>
</dbReference>
<feature type="domain" description="SH3b" evidence="7">
    <location>
        <begin position="184"/>
        <end position="249"/>
    </location>
</feature>
<dbReference type="InterPro" id="IPR000064">
    <property type="entry name" value="NLP_P60_dom"/>
</dbReference>
<organism evidence="9 10">
    <name type="scientific">Candidatus Pullilachnospira gallistercoris</name>
    <dbReference type="NCBI Taxonomy" id="2840911"/>
    <lineage>
        <taxon>Bacteria</taxon>
        <taxon>Bacillati</taxon>
        <taxon>Bacillota</taxon>
        <taxon>Clostridia</taxon>
        <taxon>Lachnospirales</taxon>
        <taxon>Lachnospiraceae</taxon>
        <taxon>Lachnospiraceae incertae sedis</taxon>
        <taxon>Candidatus Pullilachnospira</taxon>
    </lineage>
</organism>
<feature type="compositionally biased region" description="Low complexity" evidence="5">
    <location>
        <begin position="284"/>
        <end position="306"/>
    </location>
</feature>
<reference evidence="9" key="2">
    <citation type="journal article" date="2021" name="PeerJ">
        <title>Extensive microbial diversity within the chicken gut microbiome revealed by metagenomics and culture.</title>
        <authorList>
            <person name="Gilroy R."/>
            <person name="Ravi A."/>
            <person name="Getino M."/>
            <person name="Pursley I."/>
            <person name="Horton D.L."/>
            <person name="Alikhan N.F."/>
            <person name="Baker D."/>
            <person name="Gharbi K."/>
            <person name="Hall N."/>
            <person name="Watson M."/>
            <person name="Adriaenssens E.M."/>
            <person name="Foster-Nyarko E."/>
            <person name="Jarju S."/>
            <person name="Secka A."/>
            <person name="Antonio M."/>
            <person name="Oren A."/>
            <person name="Chaudhuri R.R."/>
            <person name="La Ragione R."/>
            <person name="Hildebrand F."/>
            <person name="Pallen M.J."/>
        </authorList>
    </citation>
    <scope>NUCLEOTIDE SEQUENCE</scope>
    <source>
        <strain evidence="9">ChiSjej5B23-6657</strain>
    </source>
</reference>
<comment type="caution">
    <text evidence="9">The sequence shown here is derived from an EMBL/GenBank/DDBJ whole genome shotgun (WGS) entry which is preliminary data.</text>
</comment>
<comment type="similarity">
    <text evidence="1">Belongs to the peptidase C40 family.</text>
</comment>
<feature type="region of interest" description="Disordered" evidence="5">
    <location>
        <begin position="275"/>
        <end position="306"/>
    </location>
</feature>
<sequence length="416" mass="43153">MKSKGVKMLSCTLAAGVLATSIPFAALAAPISGVVGMASTDTATVQENSYSTLSGVSLTMSRILAESTSTESQVQANDTATVEAGQAADQTAAQADAAAQTAEQQPAQSEFANIAIAQVNDYVNVRSGASEETEVVGKLYNNSAATVLGQEGDWLHISSGSVDGYVKAQYVAVGNEEVARAAGRRVATVTTQTLYVRSEPSTEASVLGMVPGDDDLTVVDESTAAQGWVKVSIDEGDGYVSTQYVTLSTEYKYAESKAEEEARLAREAAEREAAAEAARKSAAKRSASSKSSSSGKSYSAPSGSSGSSVANYACQFVGNPYVYGGTSLTNGADCSGFVMSVYRQYGVSLPHSSSALRSVGYGVSQSQMQPGDIVCYSGHVGIYIGNGQIVHASNARDGIKISSAYYKSILAVRRIF</sequence>
<accession>A0A9D1JBE6</accession>
<protein>
    <submittedName>
        <fullName evidence="9">SH3 domain-containing protein</fullName>
    </submittedName>
</protein>
<reference evidence="9" key="1">
    <citation type="submission" date="2020-10" db="EMBL/GenBank/DDBJ databases">
        <authorList>
            <person name="Gilroy R."/>
        </authorList>
    </citation>
    <scope>NUCLEOTIDE SEQUENCE</scope>
    <source>
        <strain evidence="9">ChiSjej5B23-6657</strain>
    </source>
</reference>
<dbReference type="PROSITE" id="PS51781">
    <property type="entry name" value="SH3B"/>
    <property type="match status" value="2"/>
</dbReference>
<dbReference type="InterPro" id="IPR003646">
    <property type="entry name" value="SH3-like_bac-type"/>
</dbReference>
<dbReference type="PROSITE" id="PS51935">
    <property type="entry name" value="NLPC_P60"/>
    <property type="match status" value="1"/>
</dbReference>
<dbReference type="Proteomes" id="UP000823912">
    <property type="component" value="Unassembled WGS sequence"/>
</dbReference>
<feature type="chain" id="PRO_5039323081" evidence="6">
    <location>
        <begin position="29"/>
        <end position="416"/>
    </location>
</feature>
<feature type="signal peptide" evidence="6">
    <location>
        <begin position="1"/>
        <end position="28"/>
    </location>
</feature>
<dbReference type="PANTHER" id="PTHR34408">
    <property type="entry name" value="FAMILY PROTEIN, PUTATIVE-RELATED"/>
    <property type="match status" value="1"/>
</dbReference>
<dbReference type="PANTHER" id="PTHR34408:SF1">
    <property type="entry name" value="GLYCOSYL HYDROLASE FAMILY 19 DOMAIN-CONTAINING PROTEIN HI_1415"/>
    <property type="match status" value="1"/>
</dbReference>
<dbReference type="GO" id="GO:0008234">
    <property type="term" value="F:cysteine-type peptidase activity"/>
    <property type="evidence" value="ECO:0007669"/>
    <property type="project" value="UniProtKB-KW"/>
</dbReference>
<feature type="domain" description="NlpC/P60" evidence="8">
    <location>
        <begin position="303"/>
        <end position="416"/>
    </location>
</feature>
<keyword evidence="6" id="KW-0732">Signal</keyword>
<feature type="domain" description="SH3b" evidence="7">
    <location>
        <begin position="109"/>
        <end position="175"/>
    </location>
</feature>
<proteinExistence type="inferred from homology"/>
<evidence type="ECO:0000313" key="10">
    <source>
        <dbReference type="Proteomes" id="UP000823912"/>
    </source>
</evidence>
<keyword evidence="4" id="KW-0788">Thiol protease</keyword>
<evidence type="ECO:0000256" key="2">
    <source>
        <dbReference type="ARBA" id="ARBA00022670"/>
    </source>
</evidence>
<keyword evidence="2" id="KW-0645">Protease</keyword>
<keyword evidence="3" id="KW-0378">Hydrolase</keyword>
<evidence type="ECO:0000259" key="7">
    <source>
        <dbReference type="PROSITE" id="PS51781"/>
    </source>
</evidence>
<dbReference type="Gene3D" id="2.30.30.40">
    <property type="entry name" value="SH3 Domains"/>
    <property type="match status" value="2"/>
</dbReference>
<evidence type="ECO:0000256" key="5">
    <source>
        <dbReference type="SAM" id="MobiDB-lite"/>
    </source>
</evidence>
<dbReference type="AlphaFoldDB" id="A0A9D1JBE6"/>
<dbReference type="EMBL" id="DVHM01000146">
    <property type="protein sequence ID" value="HIR71387.1"/>
    <property type="molecule type" value="Genomic_DNA"/>
</dbReference>
<evidence type="ECO:0000256" key="3">
    <source>
        <dbReference type="ARBA" id="ARBA00022801"/>
    </source>
</evidence>
<dbReference type="SMART" id="SM00287">
    <property type="entry name" value="SH3b"/>
    <property type="match status" value="2"/>
</dbReference>
<name>A0A9D1JBE6_9FIRM</name>
<evidence type="ECO:0000256" key="6">
    <source>
        <dbReference type="SAM" id="SignalP"/>
    </source>
</evidence>
<dbReference type="InterPro" id="IPR038765">
    <property type="entry name" value="Papain-like_cys_pep_sf"/>
</dbReference>
<dbReference type="GO" id="GO:0006508">
    <property type="term" value="P:proteolysis"/>
    <property type="evidence" value="ECO:0007669"/>
    <property type="project" value="UniProtKB-KW"/>
</dbReference>
<dbReference type="Pfam" id="PF00877">
    <property type="entry name" value="NLPC_P60"/>
    <property type="match status" value="1"/>
</dbReference>
<dbReference type="Pfam" id="PF08239">
    <property type="entry name" value="SH3_3"/>
    <property type="match status" value="2"/>
</dbReference>
<dbReference type="SUPFAM" id="SSF54001">
    <property type="entry name" value="Cysteine proteinases"/>
    <property type="match status" value="1"/>
</dbReference>
<evidence type="ECO:0000256" key="1">
    <source>
        <dbReference type="ARBA" id="ARBA00007074"/>
    </source>
</evidence>
<evidence type="ECO:0000313" key="9">
    <source>
        <dbReference type="EMBL" id="HIR71387.1"/>
    </source>
</evidence>
<gene>
    <name evidence="9" type="ORF">IAA55_08910</name>
</gene>
<dbReference type="InterPro" id="IPR052354">
    <property type="entry name" value="Cell_Wall_Dynamics_Protein"/>
</dbReference>